<evidence type="ECO:0000313" key="6">
    <source>
        <dbReference type="Proteomes" id="UP000533476"/>
    </source>
</evidence>
<comment type="function">
    <text evidence="2">Transfers an acetyl group from acetyl-CoA to L-homoserine, forming acetyl-L-homoserine.</text>
</comment>
<feature type="active site" description="Nucleophile" evidence="2 3">
    <location>
        <position position="158"/>
    </location>
</feature>
<comment type="pathway">
    <text evidence="2">Amino-acid biosynthesis; L-methionine biosynthesis via de novo pathway; O-acetyl-L-homoserine from L-homoserine: step 1/1.</text>
</comment>
<dbReference type="NCBIfam" id="TIGR01392">
    <property type="entry name" value="homoserO_Ac_trn"/>
    <property type="match status" value="1"/>
</dbReference>
<dbReference type="EMBL" id="JABBVZ010000012">
    <property type="protein sequence ID" value="NMP21787.1"/>
    <property type="molecule type" value="Genomic_DNA"/>
</dbReference>
<evidence type="ECO:0000256" key="3">
    <source>
        <dbReference type="PIRSR" id="PIRSR000443-1"/>
    </source>
</evidence>
<keyword evidence="2" id="KW-0486">Methionine biosynthesis</keyword>
<dbReference type="EC" id="2.3.1.31" evidence="2"/>
<dbReference type="GO" id="GO:0004414">
    <property type="term" value="F:homoserine O-acetyltransferase activity"/>
    <property type="evidence" value="ECO:0007669"/>
    <property type="project" value="UniProtKB-UniRule"/>
</dbReference>
<dbReference type="Pfam" id="PF00561">
    <property type="entry name" value="Abhydrolase_1"/>
    <property type="match status" value="1"/>
</dbReference>
<comment type="similarity">
    <text evidence="2">Belongs to the AB hydrolase superfamily. MetX family.</text>
</comment>
<keyword evidence="2" id="KW-0963">Cytoplasm</keyword>
<dbReference type="AlphaFoldDB" id="A0A7Y0L2G4"/>
<comment type="subunit">
    <text evidence="2">Homodimer.</text>
</comment>
<sequence>MEAKSTEPVRPWQVRQGFPWPGLQFFEATSPLALDNGGQLFPWQLAYEEWGPASGQPVVVFHALTGDSHVASHPEGGPPGWWERVLGPGKGLDSEKFHVLCFNVLGGAMGSSGPASCDESGKPWGSRFPDITLFDMARAAHLLIHAWRRGPVRLIGGSMGGMLALAYAALYPAEVSAVMAIGAPIQHDPWAIAYHTVGRTAIMADVHFRGGDYYDGPAPEQGLALARMADMISYQHPESMNRKFGRGLQPGKGDQFQIASYLSYQGEKLVGRFDANTYLVLTRAMDRFELSEAHIQAIRTIPVWMVGLESDLLYLPEEIARHARRLEDGGVAVRLSWLSGPWGHDTFLVEQEAMGRLAAQFLKDAES</sequence>
<dbReference type="PANTHER" id="PTHR32268">
    <property type="entry name" value="HOMOSERINE O-ACETYLTRANSFERASE"/>
    <property type="match status" value="1"/>
</dbReference>
<dbReference type="Proteomes" id="UP000533476">
    <property type="component" value="Unassembled WGS sequence"/>
</dbReference>
<dbReference type="UniPathway" id="UPA00051">
    <property type="reaction ID" value="UER00074"/>
</dbReference>
<gene>
    <name evidence="2" type="primary">metXA</name>
    <name evidence="5" type="ORF">HIJ39_05400</name>
</gene>
<evidence type="ECO:0000256" key="1">
    <source>
        <dbReference type="ARBA" id="ARBA00022679"/>
    </source>
</evidence>
<dbReference type="GO" id="GO:0005737">
    <property type="term" value="C:cytoplasm"/>
    <property type="evidence" value="ECO:0007669"/>
    <property type="project" value="UniProtKB-SubCell"/>
</dbReference>
<feature type="binding site" evidence="2">
    <location>
        <position position="345"/>
    </location>
    <ligand>
        <name>substrate</name>
    </ligand>
</feature>
<dbReference type="SUPFAM" id="SSF53474">
    <property type="entry name" value="alpha/beta-Hydrolases"/>
    <property type="match status" value="1"/>
</dbReference>
<feature type="binding site" evidence="2">
    <location>
        <position position="227"/>
    </location>
    <ligand>
        <name>substrate</name>
    </ligand>
</feature>
<dbReference type="RefSeq" id="WP_169097541.1">
    <property type="nucleotide sequence ID" value="NZ_JABBVZ010000012.1"/>
</dbReference>
<protein>
    <recommendedName>
        <fullName evidence="2">Homoserine O-acetyltransferase</fullName>
        <shortName evidence="2">HAT</shortName>
        <ecNumber evidence="2">2.3.1.31</ecNumber>
    </recommendedName>
    <alternativeName>
        <fullName evidence="2">Homoserine transacetylase</fullName>
        <shortName evidence="2">HTA</shortName>
    </alternativeName>
</protein>
<keyword evidence="6" id="KW-1185">Reference proteome</keyword>
<dbReference type="NCBIfam" id="NF001209">
    <property type="entry name" value="PRK00175.1"/>
    <property type="match status" value="1"/>
</dbReference>
<dbReference type="PANTHER" id="PTHR32268:SF11">
    <property type="entry name" value="HOMOSERINE O-ACETYLTRANSFERASE"/>
    <property type="match status" value="1"/>
</dbReference>
<organism evidence="5 6">
    <name type="scientific">Sulfobacillus harzensis</name>
    <dbReference type="NCBI Taxonomy" id="2729629"/>
    <lineage>
        <taxon>Bacteria</taxon>
        <taxon>Bacillati</taxon>
        <taxon>Bacillota</taxon>
        <taxon>Clostridia</taxon>
        <taxon>Eubacteriales</taxon>
        <taxon>Clostridiales Family XVII. Incertae Sedis</taxon>
        <taxon>Sulfobacillus</taxon>
    </lineage>
</organism>
<comment type="caution">
    <text evidence="2">Lacks conserved residue(s) required for the propagation of feature annotation.</text>
</comment>
<dbReference type="Gene3D" id="3.40.50.1820">
    <property type="entry name" value="alpha/beta hydrolase"/>
    <property type="match status" value="1"/>
</dbReference>
<reference evidence="5 6" key="1">
    <citation type="submission" date="2020-04" db="EMBL/GenBank/DDBJ databases">
        <authorList>
            <person name="Zhang R."/>
            <person name="Schippers A."/>
        </authorList>
    </citation>
    <scope>NUCLEOTIDE SEQUENCE [LARGE SCALE GENOMIC DNA]</scope>
    <source>
        <strain evidence="5 6">DSM 109850</strain>
    </source>
</reference>
<dbReference type="InterPro" id="IPR008220">
    <property type="entry name" value="HAT_MetX-like"/>
</dbReference>
<feature type="domain" description="AB hydrolase-1" evidence="4">
    <location>
        <begin position="57"/>
        <end position="273"/>
    </location>
</feature>
<dbReference type="GO" id="GO:0009092">
    <property type="term" value="P:homoserine metabolic process"/>
    <property type="evidence" value="ECO:0007669"/>
    <property type="project" value="TreeGrafter"/>
</dbReference>
<proteinExistence type="inferred from homology"/>
<keyword evidence="1 2" id="KW-0808">Transferase</keyword>
<evidence type="ECO:0000256" key="2">
    <source>
        <dbReference type="HAMAP-Rule" id="MF_00296"/>
    </source>
</evidence>
<name>A0A7Y0L2G4_9FIRM</name>
<comment type="subcellular location">
    <subcellularLocation>
        <location evidence="2">Cytoplasm</location>
    </subcellularLocation>
</comment>
<feature type="active site" evidence="2 3">
    <location>
        <position position="311"/>
    </location>
</feature>
<evidence type="ECO:0000313" key="5">
    <source>
        <dbReference type="EMBL" id="NMP21787.1"/>
    </source>
</evidence>
<accession>A0A7Y0L2G4</accession>
<dbReference type="InterPro" id="IPR000073">
    <property type="entry name" value="AB_hydrolase_1"/>
</dbReference>
<evidence type="ECO:0000259" key="4">
    <source>
        <dbReference type="Pfam" id="PF00561"/>
    </source>
</evidence>
<dbReference type="HAMAP" id="MF_00296">
    <property type="entry name" value="MetX_acyltransf"/>
    <property type="match status" value="1"/>
</dbReference>
<dbReference type="PIRSF" id="PIRSF000443">
    <property type="entry name" value="Homoser_Ac_trans"/>
    <property type="match status" value="1"/>
</dbReference>
<comment type="caution">
    <text evidence="5">The sequence shown here is derived from an EMBL/GenBank/DDBJ whole genome shotgun (WGS) entry which is preliminary data.</text>
</comment>
<keyword evidence="2 5" id="KW-0012">Acyltransferase</keyword>
<keyword evidence="2" id="KW-0028">Amino-acid biosynthesis</keyword>
<dbReference type="GO" id="GO:0009086">
    <property type="term" value="P:methionine biosynthetic process"/>
    <property type="evidence" value="ECO:0007669"/>
    <property type="project" value="UniProtKB-UniRule"/>
</dbReference>
<feature type="active site" evidence="2 3">
    <location>
        <position position="344"/>
    </location>
</feature>
<dbReference type="InterPro" id="IPR029058">
    <property type="entry name" value="AB_hydrolase_fold"/>
</dbReference>
<comment type="catalytic activity">
    <reaction evidence="2">
        <text>L-homoserine + acetyl-CoA = O-acetyl-L-homoserine + CoA</text>
        <dbReference type="Rhea" id="RHEA:13701"/>
        <dbReference type="ChEBI" id="CHEBI:57287"/>
        <dbReference type="ChEBI" id="CHEBI:57288"/>
        <dbReference type="ChEBI" id="CHEBI:57476"/>
        <dbReference type="ChEBI" id="CHEBI:57716"/>
        <dbReference type="EC" id="2.3.1.31"/>
    </reaction>
</comment>